<proteinExistence type="predicted"/>
<dbReference type="Proteomes" id="UP000242814">
    <property type="component" value="Unassembled WGS sequence"/>
</dbReference>
<reference evidence="1 2" key="1">
    <citation type="submission" date="2016-06" db="EMBL/GenBank/DDBJ databases">
        <authorList>
            <person name="Kjaerup R.B."/>
            <person name="Dalgaard T.S."/>
            <person name="Juul-Madsen H.R."/>
        </authorList>
    </citation>
    <scope>NUCLEOTIDE SEQUENCE [LARGE SCALE GENOMIC DNA]</scope>
    <source>
        <strain evidence="1 2">Pb300</strain>
    </source>
</reference>
<dbReference type="EMBL" id="LZYO01000050">
    <property type="protein sequence ID" value="ODH39605.1"/>
    <property type="molecule type" value="Genomic_DNA"/>
</dbReference>
<organism evidence="1 2">
    <name type="scientific">Paracoccidioides brasiliensis</name>
    <dbReference type="NCBI Taxonomy" id="121759"/>
    <lineage>
        <taxon>Eukaryota</taxon>
        <taxon>Fungi</taxon>
        <taxon>Dikarya</taxon>
        <taxon>Ascomycota</taxon>
        <taxon>Pezizomycotina</taxon>
        <taxon>Eurotiomycetes</taxon>
        <taxon>Eurotiomycetidae</taxon>
        <taxon>Onygenales</taxon>
        <taxon>Ajellomycetaceae</taxon>
        <taxon>Paracoccidioides</taxon>
    </lineage>
</organism>
<feature type="non-terminal residue" evidence="1">
    <location>
        <position position="1"/>
    </location>
</feature>
<gene>
    <name evidence="1" type="ORF">ACO22_01847</name>
</gene>
<accession>A0A1D2JKG3</accession>
<comment type="caution">
    <text evidence="1">The sequence shown here is derived from an EMBL/GenBank/DDBJ whole genome shotgun (WGS) entry which is preliminary data.</text>
</comment>
<evidence type="ECO:0000313" key="2">
    <source>
        <dbReference type="Proteomes" id="UP000242814"/>
    </source>
</evidence>
<sequence>HSRFECVNGKLLEIDTTSLQYLYSAQDLVDNLALQIPEKAKASIPKEYLVAR</sequence>
<evidence type="ECO:0000313" key="1">
    <source>
        <dbReference type="EMBL" id="ODH39605.1"/>
    </source>
</evidence>
<name>A0A1D2JKG3_PARBR</name>
<dbReference type="AlphaFoldDB" id="A0A1D2JKG3"/>
<protein>
    <submittedName>
        <fullName evidence="1">Uncharacterized protein</fullName>
    </submittedName>
</protein>